<dbReference type="AlphaFoldDB" id="A0A1G9XLQ5"/>
<dbReference type="Gene3D" id="1.10.260.40">
    <property type="entry name" value="lambda repressor-like DNA-binding domains"/>
    <property type="match status" value="1"/>
</dbReference>
<sequence>MASTSIDVASLHAALDAARNSKELSWRQLAGVLDLSPSTLSRLANGYTPDATAFTSMVTWLNIAAENFIKSENQEEREEPDLVASLAPLLRARKDLKPQDVDHLEELISSAVRRFHNDRPARER</sequence>
<dbReference type="InterPro" id="IPR001387">
    <property type="entry name" value="Cro/C1-type_HTH"/>
</dbReference>
<dbReference type="Pfam" id="PF01381">
    <property type="entry name" value="HTH_3"/>
    <property type="match status" value="1"/>
</dbReference>
<dbReference type="OrthoDB" id="513181at2"/>
<dbReference type="STRING" id="1005944.SAMN05192576_1412"/>
<name>A0A1G9XLQ5_9ACTN</name>
<dbReference type="EMBL" id="FNIC01000001">
    <property type="protein sequence ID" value="SDM97714.1"/>
    <property type="molecule type" value="Genomic_DNA"/>
</dbReference>
<feature type="domain" description="HTH cro/C1-type" evidence="1">
    <location>
        <begin position="17"/>
        <end position="51"/>
    </location>
</feature>
<organism evidence="2 3">
    <name type="scientific">Nocardioides szechwanensis</name>
    <dbReference type="NCBI Taxonomy" id="1005944"/>
    <lineage>
        <taxon>Bacteria</taxon>
        <taxon>Bacillati</taxon>
        <taxon>Actinomycetota</taxon>
        <taxon>Actinomycetes</taxon>
        <taxon>Propionibacteriales</taxon>
        <taxon>Nocardioidaceae</taxon>
        <taxon>Nocardioides</taxon>
    </lineage>
</organism>
<evidence type="ECO:0000313" key="3">
    <source>
        <dbReference type="Proteomes" id="UP000199004"/>
    </source>
</evidence>
<protein>
    <submittedName>
        <fullName evidence="2">Helix-turn-helix</fullName>
    </submittedName>
</protein>
<dbReference type="GO" id="GO:0003677">
    <property type="term" value="F:DNA binding"/>
    <property type="evidence" value="ECO:0007669"/>
    <property type="project" value="InterPro"/>
</dbReference>
<reference evidence="2 3" key="1">
    <citation type="submission" date="2016-10" db="EMBL/GenBank/DDBJ databases">
        <authorList>
            <person name="de Groot N.N."/>
        </authorList>
    </citation>
    <scope>NUCLEOTIDE SEQUENCE [LARGE SCALE GENOMIC DNA]</scope>
    <source>
        <strain evidence="2 3">CGMCC 1.11147</strain>
    </source>
</reference>
<accession>A0A1G9XLQ5</accession>
<evidence type="ECO:0000259" key="1">
    <source>
        <dbReference type="Pfam" id="PF01381"/>
    </source>
</evidence>
<evidence type="ECO:0000313" key="2">
    <source>
        <dbReference type="EMBL" id="SDM97714.1"/>
    </source>
</evidence>
<dbReference type="InterPro" id="IPR010982">
    <property type="entry name" value="Lambda_DNA-bd_dom_sf"/>
</dbReference>
<gene>
    <name evidence="2" type="ORF">SAMN05192576_1412</name>
</gene>
<proteinExistence type="predicted"/>
<keyword evidence="3" id="KW-1185">Reference proteome</keyword>
<dbReference type="RefSeq" id="WP_091023023.1">
    <property type="nucleotide sequence ID" value="NZ_BKAE01000001.1"/>
</dbReference>
<dbReference type="SUPFAM" id="SSF47413">
    <property type="entry name" value="lambda repressor-like DNA-binding domains"/>
    <property type="match status" value="1"/>
</dbReference>
<dbReference type="Proteomes" id="UP000199004">
    <property type="component" value="Unassembled WGS sequence"/>
</dbReference>